<evidence type="ECO:0000256" key="7">
    <source>
        <dbReference type="ARBA" id="ARBA00022840"/>
    </source>
</evidence>
<dbReference type="Gene3D" id="2.40.40.20">
    <property type="match status" value="1"/>
</dbReference>
<dbReference type="SMART" id="SM01073">
    <property type="entry name" value="CDC48_N"/>
    <property type="match status" value="1"/>
</dbReference>
<dbReference type="InterPro" id="IPR039812">
    <property type="entry name" value="Vesicle-fus_ATPase"/>
</dbReference>
<dbReference type="PANTHER" id="PTHR23078:SF3">
    <property type="entry name" value="VESICLE-FUSING ATPASE"/>
    <property type="match status" value="1"/>
</dbReference>
<protein>
    <recommendedName>
        <fullName evidence="11 12">Vesicular-fusion protein SEC18</fullName>
    </recommendedName>
</protein>
<feature type="domain" description="AAA+ ATPase" evidence="14">
    <location>
        <begin position="345"/>
        <end position="493"/>
    </location>
</feature>
<evidence type="ECO:0000313" key="17">
    <source>
        <dbReference type="Proteomes" id="UP000078544"/>
    </source>
</evidence>
<dbReference type="Pfam" id="PF02933">
    <property type="entry name" value="CDC48_2"/>
    <property type="match status" value="1"/>
</dbReference>
<dbReference type="InterPro" id="IPR003960">
    <property type="entry name" value="ATPase_AAA_CS"/>
</dbReference>
<keyword evidence="7 12" id="KW-0067">ATP-binding</keyword>
<evidence type="ECO:0000256" key="11">
    <source>
        <dbReference type="ARBA" id="ARBA00068637"/>
    </source>
</evidence>
<keyword evidence="8 12" id="KW-0931">ER-Golgi transport</keyword>
<gene>
    <name evidence="16" type="ORF">AAL_02829</name>
</gene>
<comment type="similarity">
    <text evidence="2 12">Belongs to the AAA ATPase family.</text>
</comment>
<dbReference type="GO" id="GO:0043001">
    <property type="term" value="P:Golgi to plasma membrane protein transport"/>
    <property type="evidence" value="ECO:0007669"/>
    <property type="project" value="TreeGrafter"/>
</dbReference>
<dbReference type="InterPro" id="IPR004201">
    <property type="entry name" value="Cdc48_dom2"/>
</dbReference>
<dbReference type="OrthoDB" id="9982946at2759"/>
<dbReference type="GO" id="GO:0006891">
    <property type="term" value="P:intra-Golgi vesicle-mediated transport"/>
    <property type="evidence" value="ECO:0007669"/>
    <property type="project" value="TreeGrafter"/>
</dbReference>
<evidence type="ECO:0000256" key="12">
    <source>
        <dbReference type="RuleBase" id="RU367045"/>
    </source>
</evidence>
<dbReference type="FunFam" id="1.10.8.60:FF:000026">
    <property type="entry name" value="vesicle-fusing ATPase isoform X1"/>
    <property type="match status" value="1"/>
</dbReference>
<dbReference type="InterPro" id="IPR003338">
    <property type="entry name" value="CDC4_N-term_subdom"/>
</dbReference>
<keyword evidence="9 12" id="KW-0653">Protein transport</keyword>
<evidence type="ECO:0000256" key="13">
    <source>
        <dbReference type="SAM" id="MobiDB-lite"/>
    </source>
</evidence>
<proteinExistence type="inferred from homology"/>
<keyword evidence="3 12" id="KW-0813">Transport</keyword>
<evidence type="ECO:0000259" key="14">
    <source>
        <dbReference type="SMART" id="SM00382"/>
    </source>
</evidence>
<evidence type="ECO:0000256" key="9">
    <source>
        <dbReference type="ARBA" id="ARBA00022927"/>
    </source>
</evidence>
<evidence type="ECO:0000256" key="6">
    <source>
        <dbReference type="ARBA" id="ARBA00022741"/>
    </source>
</evidence>
<name>A0A168E143_9HYPO</name>
<dbReference type="GO" id="GO:0005524">
    <property type="term" value="F:ATP binding"/>
    <property type="evidence" value="ECO:0007669"/>
    <property type="project" value="UniProtKB-UniRule"/>
</dbReference>
<comment type="caution">
    <text evidence="16">The sequence shown here is derived from an EMBL/GenBank/DDBJ whole genome shotgun (WGS) entry which is preliminary data.</text>
</comment>
<dbReference type="FunFam" id="3.40.50.300:FF:000166">
    <property type="entry name" value="vesicle-fusing ATPase isoform X1"/>
    <property type="match status" value="1"/>
</dbReference>
<dbReference type="InterPro" id="IPR027417">
    <property type="entry name" value="P-loop_NTPase"/>
</dbReference>
<evidence type="ECO:0000256" key="8">
    <source>
        <dbReference type="ARBA" id="ARBA00022892"/>
    </source>
</evidence>
<organism evidence="16 17">
    <name type="scientific">Moelleriella libera RCEF 2490</name>
    <dbReference type="NCBI Taxonomy" id="1081109"/>
    <lineage>
        <taxon>Eukaryota</taxon>
        <taxon>Fungi</taxon>
        <taxon>Dikarya</taxon>
        <taxon>Ascomycota</taxon>
        <taxon>Pezizomycotina</taxon>
        <taxon>Sordariomycetes</taxon>
        <taxon>Hypocreomycetidae</taxon>
        <taxon>Hypocreales</taxon>
        <taxon>Clavicipitaceae</taxon>
        <taxon>Moelleriella</taxon>
    </lineage>
</organism>
<dbReference type="CDD" id="cd00009">
    <property type="entry name" value="AAA"/>
    <property type="match status" value="1"/>
</dbReference>
<dbReference type="Pfam" id="PF00004">
    <property type="entry name" value="AAA"/>
    <property type="match status" value="2"/>
</dbReference>
<sequence length="840" mass="90781">MSRIPPGGAGRMPYAGSGLPGSNPRMTSGQGRPAPGGYGDAPQGYASSQGQGYGDPRASQASGPRSPGMSRYSEKAPPAGAGRRVPLRVEKVPDKTLQSRLIYGNLCAVSPEDFPASRDGSDLYILLRGGQPEGEYVVTAKPIPGFPQGGISLSDPQRSWCNITIRDSFSGEIYDPFASGGKAYLGSVDLEIGFASTSKKTEVPYDEDELASMFADTYGNQILAPGQRILMDVRNIPLLIIVKTVGLVDLAMSSDDAGKQVYREAHARGILTNQTRVLFHRDGKGDFNLKPSMNKPNSNAILAPDFKFEDMGIGGLGDEFSTIFRRAFASRVFPPGLVAKMGIPHVKGMLLYGPPGTGKTLIARQIGKMLNARPPKVINGPEVLNKYVGQSEENIRKLFADAEKEYKEKGDESSLHIIIFDELDAVCKQRGSGAGGGTGVGDSVVNQLLSKLDGVDQLNNILLIGMTNRKDMIDDALMRPGRLEVHLEISLPDEPGRLEIFKIHTSKMRDNNILDPDVNFQELAGLTKNYSGAEINGVVKAAASFAFSRHTEVGQMAAVKQDVASMKVNRADFLNALTEVRPAYGVSEAELEDAVRLGIMPYSQHVSSTIQDMMRVVGMIREDPNKFSTSVLFHGPRGAGKTALAAHIAMQSGFPFVKLITPADLVGYRDDYAKKDYVHKAFTDAYKSPASILILDDLERLIGWNPIGARFSNVMLEALTTLLVSRPPRNHRLLVFVTTSKASVLKMLEVDGDFAKKVAVPAVANVRELGRVLQESRVFNSGDINQIVNVVQQRTGADAVGVGIKTIQDCIFEAKAGGPGSDMVDTFAELLMEKIQEMVS</sequence>
<dbReference type="AlphaFoldDB" id="A0A168E143"/>
<dbReference type="Gene3D" id="3.10.330.10">
    <property type="match status" value="1"/>
</dbReference>
<dbReference type="FunFam" id="2.40.40.20:FF:000012">
    <property type="entry name" value="Vesicle-fusing ATPase protein"/>
    <property type="match status" value="1"/>
</dbReference>
<dbReference type="SUPFAM" id="SSF50692">
    <property type="entry name" value="ADC-like"/>
    <property type="match status" value="1"/>
</dbReference>
<evidence type="ECO:0000256" key="3">
    <source>
        <dbReference type="ARBA" id="ARBA00022448"/>
    </source>
</evidence>
<dbReference type="SUPFAM" id="SSF52540">
    <property type="entry name" value="P-loop containing nucleoside triphosphate hydrolases"/>
    <property type="match status" value="2"/>
</dbReference>
<evidence type="ECO:0000256" key="5">
    <source>
        <dbReference type="ARBA" id="ARBA00022737"/>
    </source>
</evidence>
<dbReference type="InterPro" id="IPR029067">
    <property type="entry name" value="CDC48_domain_2-like_sf"/>
</dbReference>
<dbReference type="GO" id="GO:0016887">
    <property type="term" value="F:ATP hydrolysis activity"/>
    <property type="evidence" value="ECO:0007669"/>
    <property type="project" value="InterPro"/>
</dbReference>
<comment type="function">
    <text evidence="10 12">Required for vesicle-mediated transport. Catalyzes the fusion of transport vesicles within the Golgi cisternae. Is also required for transport from the endoplasmic reticulum to the Golgi stack. Seems to function as a fusion protein required for the delivery of cargo proteins to all compartments of the Golgi stack independent of vesicle origin.</text>
</comment>
<dbReference type="FunFam" id="3.40.50.300:FF:000187">
    <property type="entry name" value="Vesicular-fusion ATPase SEC18"/>
    <property type="match status" value="1"/>
</dbReference>
<dbReference type="Gene3D" id="1.10.8.60">
    <property type="match status" value="1"/>
</dbReference>
<reference evidence="16 17" key="1">
    <citation type="journal article" date="2016" name="Genome Biol. Evol.">
        <title>Divergent and convergent evolution of fungal pathogenicity.</title>
        <authorList>
            <person name="Shang Y."/>
            <person name="Xiao G."/>
            <person name="Zheng P."/>
            <person name="Cen K."/>
            <person name="Zhan S."/>
            <person name="Wang C."/>
        </authorList>
    </citation>
    <scope>NUCLEOTIDE SEQUENCE [LARGE SCALE GENOMIC DNA]</scope>
    <source>
        <strain evidence="16 17">RCEF 2490</strain>
    </source>
</reference>
<feature type="domain" description="AAA+ ATPase" evidence="14">
    <location>
        <begin position="627"/>
        <end position="773"/>
    </location>
</feature>
<dbReference type="GO" id="GO:0005795">
    <property type="term" value="C:Golgi stack"/>
    <property type="evidence" value="ECO:0007669"/>
    <property type="project" value="TreeGrafter"/>
</dbReference>
<dbReference type="Gene3D" id="3.40.50.300">
    <property type="entry name" value="P-loop containing nucleotide triphosphate hydrolases"/>
    <property type="match status" value="2"/>
</dbReference>
<dbReference type="EMBL" id="AZGY01000005">
    <property type="protein sequence ID" value="KZZ98311.1"/>
    <property type="molecule type" value="Genomic_DNA"/>
</dbReference>
<feature type="region of interest" description="Disordered" evidence="13">
    <location>
        <begin position="1"/>
        <end position="87"/>
    </location>
</feature>
<dbReference type="InterPro" id="IPR003959">
    <property type="entry name" value="ATPase_AAA_core"/>
</dbReference>
<evidence type="ECO:0000256" key="10">
    <source>
        <dbReference type="ARBA" id="ARBA00056429"/>
    </source>
</evidence>
<evidence type="ECO:0000256" key="1">
    <source>
        <dbReference type="ARBA" id="ARBA00004496"/>
    </source>
</evidence>
<evidence type="ECO:0000259" key="15">
    <source>
        <dbReference type="SMART" id="SM01073"/>
    </source>
</evidence>
<dbReference type="Pfam" id="PF17862">
    <property type="entry name" value="AAA_lid_3"/>
    <property type="match status" value="1"/>
</dbReference>
<dbReference type="InterPro" id="IPR003593">
    <property type="entry name" value="AAA+_ATPase"/>
</dbReference>
<dbReference type="SMART" id="SM00382">
    <property type="entry name" value="AAA"/>
    <property type="match status" value="2"/>
</dbReference>
<dbReference type="Proteomes" id="UP000078544">
    <property type="component" value="Unassembled WGS sequence"/>
</dbReference>
<dbReference type="InterPro" id="IPR041569">
    <property type="entry name" value="AAA_lid_3"/>
</dbReference>
<dbReference type="PANTHER" id="PTHR23078">
    <property type="entry name" value="VESICULAR-FUSION PROTEIN NSF"/>
    <property type="match status" value="1"/>
</dbReference>
<dbReference type="STRING" id="1081109.A0A168E143"/>
<evidence type="ECO:0000313" key="16">
    <source>
        <dbReference type="EMBL" id="KZZ98311.1"/>
    </source>
</evidence>
<dbReference type="InterPro" id="IPR009010">
    <property type="entry name" value="Asp_de-COase-like_dom_sf"/>
</dbReference>
<dbReference type="PROSITE" id="PS00674">
    <property type="entry name" value="AAA"/>
    <property type="match status" value="1"/>
</dbReference>
<feature type="domain" description="CDC48 N-terminal subdomain" evidence="15">
    <location>
        <begin position="86"/>
        <end position="177"/>
    </location>
</feature>
<keyword evidence="17" id="KW-1185">Reference proteome</keyword>
<dbReference type="GO" id="GO:0035494">
    <property type="term" value="P:SNARE complex disassembly"/>
    <property type="evidence" value="ECO:0007669"/>
    <property type="project" value="InterPro"/>
</dbReference>
<comment type="subcellular location">
    <subcellularLocation>
        <location evidence="1 12">Cytoplasm</location>
    </subcellularLocation>
</comment>
<keyword evidence="4 12" id="KW-0963">Cytoplasm</keyword>
<dbReference type="SUPFAM" id="SSF54585">
    <property type="entry name" value="Cdc48 domain 2-like"/>
    <property type="match status" value="1"/>
</dbReference>
<evidence type="ECO:0000256" key="4">
    <source>
        <dbReference type="ARBA" id="ARBA00022490"/>
    </source>
</evidence>
<evidence type="ECO:0000256" key="2">
    <source>
        <dbReference type="ARBA" id="ARBA00006914"/>
    </source>
</evidence>
<accession>A0A168E143</accession>
<keyword evidence="5" id="KW-0677">Repeat</keyword>
<keyword evidence="12" id="KW-0378">Hydrolase</keyword>
<keyword evidence="6 12" id="KW-0547">Nucleotide-binding</keyword>